<organism evidence="1 2">
    <name type="scientific">Chloebia gouldiae</name>
    <name type="common">Gouldian finch</name>
    <name type="synonym">Erythrura gouldiae</name>
    <dbReference type="NCBI Taxonomy" id="44316"/>
    <lineage>
        <taxon>Eukaryota</taxon>
        <taxon>Metazoa</taxon>
        <taxon>Chordata</taxon>
        <taxon>Craniata</taxon>
        <taxon>Vertebrata</taxon>
        <taxon>Euteleostomi</taxon>
        <taxon>Archelosauria</taxon>
        <taxon>Archosauria</taxon>
        <taxon>Dinosauria</taxon>
        <taxon>Saurischia</taxon>
        <taxon>Theropoda</taxon>
        <taxon>Coelurosauria</taxon>
        <taxon>Aves</taxon>
        <taxon>Neognathae</taxon>
        <taxon>Neoaves</taxon>
        <taxon>Telluraves</taxon>
        <taxon>Australaves</taxon>
        <taxon>Passeriformes</taxon>
        <taxon>Passeroidea</taxon>
        <taxon>Passeridae</taxon>
        <taxon>Chloebia</taxon>
    </lineage>
</organism>
<dbReference type="AlphaFoldDB" id="A0A3L8SG26"/>
<proteinExistence type="predicted"/>
<sequence length="171" mass="18750">MTRKASKQPLWGGLTVCLGRGSVPAASPRVRSRNPAEGSTQRGAWAELLDRAPGEASLDKGLKVKAPLPVQFNYQFWGLPAELLAASSPPRPFLSLSRCYCQHQHMSLLAPGLLKFLVKHNLESICQTALSQSMNYKKLKLINANPPTHPKETIKFQEYQTAAKVTSLSAI</sequence>
<dbReference type="Proteomes" id="UP000276834">
    <property type="component" value="Unassembled WGS sequence"/>
</dbReference>
<evidence type="ECO:0000313" key="2">
    <source>
        <dbReference type="Proteomes" id="UP000276834"/>
    </source>
</evidence>
<protein>
    <submittedName>
        <fullName evidence="1">Uncharacterized protein</fullName>
    </submittedName>
</protein>
<comment type="caution">
    <text evidence="1">The sequence shown here is derived from an EMBL/GenBank/DDBJ whole genome shotgun (WGS) entry which is preliminary data.</text>
</comment>
<gene>
    <name evidence="1" type="ORF">DV515_00007982</name>
</gene>
<keyword evidence="2" id="KW-1185">Reference proteome</keyword>
<dbReference type="EMBL" id="QUSF01000022">
    <property type="protein sequence ID" value="RLW01500.1"/>
    <property type="molecule type" value="Genomic_DNA"/>
</dbReference>
<accession>A0A3L8SG26</accession>
<reference evidence="1 2" key="1">
    <citation type="journal article" date="2018" name="Proc. R. Soc. B">
        <title>A non-coding region near Follistatin controls head colour polymorphism in the Gouldian finch.</title>
        <authorList>
            <person name="Toomey M.B."/>
            <person name="Marques C.I."/>
            <person name="Andrade P."/>
            <person name="Araujo P.M."/>
            <person name="Sabatino S."/>
            <person name="Gazda M.A."/>
            <person name="Afonso S."/>
            <person name="Lopes R.J."/>
            <person name="Corbo J.C."/>
            <person name="Carneiro M."/>
        </authorList>
    </citation>
    <scope>NUCLEOTIDE SEQUENCE [LARGE SCALE GENOMIC DNA]</scope>
    <source>
        <strain evidence="1">Red01</strain>
        <tissue evidence="1">Muscle</tissue>
    </source>
</reference>
<name>A0A3L8SG26_CHLGU</name>
<evidence type="ECO:0000313" key="1">
    <source>
        <dbReference type="EMBL" id="RLW01500.1"/>
    </source>
</evidence>